<gene>
    <name evidence="1" type="ORF">HCN08_14520</name>
</gene>
<accession>A0ABX0ZL70</accession>
<dbReference type="EMBL" id="JAATEJ010000009">
    <property type="protein sequence ID" value="NJP44599.1"/>
    <property type="molecule type" value="Genomic_DNA"/>
</dbReference>
<keyword evidence="2" id="KW-1185">Reference proteome</keyword>
<sequence>MILRGYQQQVNQDVADIAAGQALVKNPRFINNPEAIQKAQAVYDGTY</sequence>
<dbReference type="RefSeq" id="WP_167983456.1">
    <property type="nucleotide sequence ID" value="NZ_JAATEJ010000009.1"/>
</dbReference>
<proteinExistence type="predicted"/>
<protein>
    <submittedName>
        <fullName evidence="1">Uncharacterized protein</fullName>
    </submittedName>
</protein>
<evidence type="ECO:0000313" key="1">
    <source>
        <dbReference type="EMBL" id="NJP44599.1"/>
    </source>
</evidence>
<reference evidence="1 2" key="1">
    <citation type="submission" date="2020-03" db="EMBL/GenBank/DDBJ databases">
        <title>WGS of actinomycetes isolated from Thailand.</title>
        <authorList>
            <person name="Thawai C."/>
        </authorList>
    </citation>
    <scope>NUCLEOTIDE SEQUENCE [LARGE SCALE GENOMIC DNA]</scope>
    <source>
        <strain evidence="1 2">PRB2-1</strain>
    </source>
</reference>
<organism evidence="1 2">
    <name type="scientific">Actinacidiphila epipremni</name>
    <dbReference type="NCBI Taxonomy" id="2053013"/>
    <lineage>
        <taxon>Bacteria</taxon>
        <taxon>Bacillati</taxon>
        <taxon>Actinomycetota</taxon>
        <taxon>Actinomycetes</taxon>
        <taxon>Kitasatosporales</taxon>
        <taxon>Streptomycetaceae</taxon>
        <taxon>Actinacidiphila</taxon>
    </lineage>
</organism>
<comment type="caution">
    <text evidence="1">The sequence shown here is derived from an EMBL/GenBank/DDBJ whole genome shotgun (WGS) entry which is preliminary data.</text>
</comment>
<dbReference type="Proteomes" id="UP000734511">
    <property type="component" value="Unassembled WGS sequence"/>
</dbReference>
<name>A0ABX0ZL70_9ACTN</name>
<evidence type="ECO:0000313" key="2">
    <source>
        <dbReference type="Proteomes" id="UP000734511"/>
    </source>
</evidence>